<evidence type="ECO:0000313" key="2">
    <source>
        <dbReference type="Proteomes" id="UP000198641"/>
    </source>
</evidence>
<dbReference type="STRING" id="284577.SAMN05216571_101236"/>
<dbReference type="RefSeq" id="WP_217629292.1">
    <property type="nucleotide sequence ID" value="NZ_FNCI01000001.1"/>
</dbReference>
<organism evidence="1 2">
    <name type="scientific">Onishia taeanensis</name>
    <dbReference type="NCBI Taxonomy" id="284577"/>
    <lineage>
        <taxon>Bacteria</taxon>
        <taxon>Pseudomonadati</taxon>
        <taxon>Pseudomonadota</taxon>
        <taxon>Gammaproteobacteria</taxon>
        <taxon>Oceanospirillales</taxon>
        <taxon>Halomonadaceae</taxon>
        <taxon>Onishia</taxon>
    </lineage>
</organism>
<accession>A0A1G7N559</accession>
<evidence type="ECO:0000313" key="1">
    <source>
        <dbReference type="EMBL" id="SDF69188.1"/>
    </source>
</evidence>
<dbReference type="AlphaFoldDB" id="A0A1G7N559"/>
<protein>
    <recommendedName>
        <fullName evidence="3">Helix-turn-helix domain-containing protein</fullName>
    </recommendedName>
</protein>
<reference evidence="1 2" key="1">
    <citation type="submission" date="2016-10" db="EMBL/GenBank/DDBJ databases">
        <authorList>
            <person name="de Groot N.N."/>
        </authorList>
    </citation>
    <scope>NUCLEOTIDE SEQUENCE [LARGE SCALE GENOMIC DNA]</scope>
    <source>
        <strain evidence="1 2">BH539</strain>
    </source>
</reference>
<dbReference type="Proteomes" id="UP000198641">
    <property type="component" value="Unassembled WGS sequence"/>
</dbReference>
<proteinExistence type="predicted"/>
<name>A0A1G7N559_9GAMM</name>
<dbReference type="EMBL" id="FNCI01000001">
    <property type="protein sequence ID" value="SDF69188.1"/>
    <property type="molecule type" value="Genomic_DNA"/>
</dbReference>
<gene>
    <name evidence="1" type="ORF">SAMN05216571_101236</name>
</gene>
<sequence length="79" mass="8616">MMKLRDYLKSLSDSQIEGYADRVGTSSKYLRSHVMGASRGASLKFMRALANESGGKVQLLEVLEHYGVPPEELGKGQAA</sequence>
<keyword evidence="2" id="KW-1185">Reference proteome</keyword>
<evidence type="ECO:0008006" key="3">
    <source>
        <dbReference type="Google" id="ProtNLM"/>
    </source>
</evidence>